<dbReference type="EMBL" id="ACEA01000059">
    <property type="protein sequence ID" value="EEG22762.1"/>
    <property type="molecule type" value="Genomic_DNA"/>
</dbReference>
<comment type="caution">
    <text evidence="1">The sequence shown here is derived from an EMBL/GenBank/DDBJ whole genome shotgun (WGS) entry which is preliminary data.</text>
</comment>
<sequence length="43" mass="4953">MPDLESVILPRFPQKQKRGDFRFSGSLYSGRLPENRTPTKCKA</sequence>
<reference evidence="1 2" key="1">
    <citation type="submission" date="2009-01" db="EMBL/GenBank/DDBJ databases">
        <authorList>
            <person name="Fulton L."/>
            <person name="Clifton S."/>
            <person name="Chinwalla A.T."/>
            <person name="Mitreva M."/>
            <person name="Sodergren E."/>
            <person name="Weinstock G."/>
            <person name="Clifton S."/>
            <person name="Dooling D.J."/>
            <person name="Fulton B."/>
            <person name="Minx P."/>
            <person name="Pepin K.H."/>
            <person name="Johnson M."/>
            <person name="Bhonagiri V."/>
            <person name="Nash W.E."/>
            <person name="Mardis E.R."/>
            <person name="Wilson R.K."/>
        </authorList>
    </citation>
    <scope>NUCLEOTIDE SEQUENCE [LARGE SCALE GENOMIC DNA]</scope>
    <source>
        <strain evidence="1 2">ATCC 23834</strain>
    </source>
</reference>
<evidence type="ECO:0000313" key="2">
    <source>
        <dbReference type="Proteomes" id="UP000005837"/>
    </source>
</evidence>
<dbReference type="AlphaFoldDB" id="C0DYU6"/>
<dbReference type="Proteomes" id="UP000005837">
    <property type="component" value="Unassembled WGS sequence"/>
</dbReference>
<dbReference type="HOGENOM" id="CLU_3232964_0_0_4"/>
<organism evidence="1 2">
    <name type="scientific">Eikenella corrodens ATCC 23834</name>
    <dbReference type="NCBI Taxonomy" id="546274"/>
    <lineage>
        <taxon>Bacteria</taxon>
        <taxon>Pseudomonadati</taxon>
        <taxon>Pseudomonadota</taxon>
        <taxon>Betaproteobacteria</taxon>
        <taxon>Neisseriales</taxon>
        <taxon>Neisseriaceae</taxon>
        <taxon>Eikenella</taxon>
    </lineage>
</organism>
<evidence type="ECO:0000313" key="1">
    <source>
        <dbReference type="EMBL" id="EEG22762.1"/>
    </source>
</evidence>
<name>C0DYU6_EIKCO</name>
<protein>
    <submittedName>
        <fullName evidence="1">Uncharacterized protein</fullName>
    </submittedName>
</protein>
<proteinExistence type="predicted"/>
<gene>
    <name evidence="1" type="ORF">EIKCOROL_02562</name>
</gene>
<accession>C0DYU6</accession>